<sequence>MASRWTRLVLVSLILLGLQTTLLNDVRPFDVMLPVMLLFAVTAGTLYGSEIGATAGLIIGVMYDCVLSMPLGLASLVFGAAAYAAGLLPFFVREPTWWTRAITIGVVGAVGELAFPVAQSMVGFGGHFPPHVVVVVVFLVVSGMSIAPLLLPVCRWALKESPVG</sequence>
<comment type="caution">
    <text evidence="2">The sequence shown here is derived from an EMBL/GenBank/DDBJ whole genome shotgun (WGS) entry which is preliminary data.</text>
</comment>
<keyword evidence="1" id="KW-0812">Transmembrane</keyword>
<feature type="transmembrane region" description="Helical" evidence="1">
    <location>
        <begin position="71"/>
        <end position="91"/>
    </location>
</feature>
<feature type="transmembrane region" description="Helical" evidence="1">
    <location>
        <begin position="97"/>
        <end position="118"/>
    </location>
</feature>
<keyword evidence="1" id="KW-0472">Membrane</keyword>
<gene>
    <name evidence="2" type="ORF">ABR75_02320</name>
</gene>
<accession>A0A0R2QGT8</accession>
<feature type="transmembrane region" description="Helical" evidence="1">
    <location>
        <begin position="130"/>
        <end position="151"/>
    </location>
</feature>
<evidence type="ECO:0000313" key="3">
    <source>
        <dbReference type="Proteomes" id="UP000051017"/>
    </source>
</evidence>
<keyword evidence="1" id="KW-1133">Transmembrane helix</keyword>
<dbReference type="Proteomes" id="UP000051017">
    <property type="component" value="Unassembled WGS sequence"/>
</dbReference>
<evidence type="ECO:0000313" key="2">
    <source>
        <dbReference type="EMBL" id="KRO49518.1"/>
    </source>
</evidence>
<organism evidence="2 3">
    <name type="scientific">Acidimicrobiia bacterium BACL6 MAG-120924-bin43</name>
    <dbReference type="NCBI Taxonomy" id="1655583"/>
    <lineage>
        <taxon>Bacteria</taxon>
        <taxon>Bacillati</taxon>
        <taxon>Actinomycetota</taxon>
        <taxon>Acidimicrobiia</taxon>
        <taxon>acIV cluster</taxon>
    </lineage>
</organism>
<dbReference type="EMBL" id="LIBJ01000005">
    <property type="protein sequence ID" value="KRO49518.1"/>
    <property type="molecule type" value="Genomic_DNA"/>
</dbReference>
<proteinExistence type="predicted"/>
<evidence type="ECO:0008006" key="4">
    <source>
        <dbReference type="Google" id="ProtNLM"/>
    </source>
</evidence>
<evidence type="ECO:0000256" key="1">
    <source>
        <dbReference type="SAM" id="Phobius"/>
    </source>
</evidence>
<feature type="transmembrane region" description="Helical" evidence="1">
    <location>
        <begin position="33"/>
        <end position="59"/>
    </location>
</feature>
<protein>
    <recommendedName>
        <fullName evidence="4">Rod shape-determining protein MreD</fullName>
    </recommendedName>
</protein>
<name>A0A0R2QGT8_9ACTN</name>
<reference evidence="2 3" key="1">
    <citation type="submission" date="2015-10" db="EMBL/GenBank/DDBJ databases">
        <title>Metagenome-Assembled Genomes uncover a global brackish microbiome.</title>
        <authorList>
            <person name="Hugerth L.W."/>
            <person name="Larsson J."/>
            <person name="Alneberg J."/>
            <person name="Lindh M.V."/>
            <person name="Legrand C."/>
            <person name="Pinhassi J."/>
            <person name="Andersson A.F."/>
        </authorList>
    </citation>
    <scope>NUCLEOTIDE SEQUENCE [LARGE SCALE GENOMIC DNA]</scope>
    <source>
        <strain evidence="2">BACL6 MAG-120924-bin43</strain>
    </source>
</reference>
<dbReference type="AlphaFoldDB" id="A0A0R2QGT8"/>